<accession>A0A7Y0EMQ4</accession>
<name>A0A7Y0EMQ4_9BIFI</name>
<keyword evidence="1" id="KW-0472">Membrane</keyword>
<evidence type="ECO:0000313" key="3">
    <source>
        <dbReference type="Proteomes" id="UP000532194"/>
    </source>
</evidence>
<dbReference type="AlphaFoldDB" id="A0A7Y0EMQ4"/>
<organism evidence="2 3">
    <name type="scientific">Bifidobacterium oedipodis</name>
    <dbReference type="NCBI Taxonomy" id="2675322"/>
    <lineage>
        <taxon>Bacteria</taxon>
        <taxon>Bacillati</taxon>
        <taxon>Actinomycetota</taxon>
        <taxon>Actinomycetes</taxon>
        <taxon>Bifidobacteriales</taxon>
        <taxon>Bifidobacteriaceae</taxon>
        <taxon>Bifidobacterium</taxon>
    </lineage>
</organism>
<sequence length="194" mass="22434">MHNTYFDKWILYFSSYLPLYFILGFKETDIFPEGETVNYYQWIVEQGRSNFLFYIVLVVLITISVFDLIRLLEKRNRKQIKLGNFQINPESDSLMNYVITYFPPLLTLEIDNTKSLLVNALIFLIIGCIYVGSSATFLNPVLGVLGYRIFAIEGAAHAHHIISSLTFDELERVKVENRTVHTKRIGEGVLLITQ</sequence>
<dbReference type="EMBL" id="JAAIII010000001">
    <property type="protein sequence ID" value="NMM93119.1"/>
    <property type="molecule type" value="Genomic_DNA"/>
</dbReference>
<evidence type="ECO:0000313" key="2">
    <source>
        <dbReference type="EMBL" id="NMM93119.1"/>
    </source>
</evidence>
<dbReference type="RefSeq" id="WP_169171170.1">
    <property type="nucleotide sequence ID" value="NZ_JAAIII010000001.1"/>
</dbReference>
<keyword evidence="3" id="KW-1185">Reference proteome</keyword>
<keyword evidence="1" id="KW-0812">Transmembrane</keyword>
<feature type="transmembrane region" description="Helical" evidence="1">
    <location>
        <begin position="116"/>
        <end position="138"/>
    </location>
</feature>
<reference evidence="2 3" key="1">
    <citation type="submission" date="2020-02" db="EMBL/GenBank/DDBJ databases">
        <title>Characterization of phylogenetic diversity of novel bifidobacterial species isolated in Czech ZOOs.</title>
        <authorList>
            <person name="Lugli G.A."/>
            <person name="Vera N.B."/>
            <person name="Ventura M."/>
        </authorList>
    </citation>
    <scope>NUCLEOTIDE SEQUENCE [LARGE SCALE GENOMIC DNA]</scope>
    <source>
        <strain evidence="2 3">DSM 109957</strain>
    </source>
</reference>
<evidence type="ECO:0000256" key="1">
    <source>
        <dbReference type="SAM" id="Phobius"/>
    </source>
</evidence>
<gene>
    <name evidence="2" type="ORF">G1C95_0304</name>
</gene>
<dbReference type="Proteomes" id="UP000532194">
    <property type="component" value="Unassembled WGS sequence"/>
</dbReference>
<proteinExistence type="predicted"/>
<feature type="transmembrane region" description="Helical" evidence="1">
    <location>
        <begin position="9"/>
        <end position="25"/>
    </location>
</feature>
<keyword evidence="1" id="KW-1133">Transmembrane helix</keyword>
<protein>
    <submittedName>
        <fullName evidence="2">Uncharacterized protein</fullName>
    </submittedName>
</protein>
<feature type="transmembrane region" description="Helical" evidence="1">
    <location>
        <begin position="51"/>
        <end position="72"/>
    </location>
</feature>
<comment type="caution">
    <text evidence="2">The sequence shown here is derived from an EMBL/GenBank/DDBJ whole genome shotgun (WGS) entry which is preliminary data.</text>
</comment>